<reference evidence="8 9" key="1">
    <citation type="journal article" date="2020" name="Genome Biol. Evol.">
        <title>A new high-quality draft genome assembly of the Chinese cordyceps Ophiocordyceps sinensis.</title>
        <authorList>
            <person name="Shu R."/>
            <person name="Zhang J."/>
            <person name="Meng Q."/>
            <person name="Zhang H."/>
            <person name="Zhou G."/>
            <person name="Li M."/>
            <person name="Wu P."/>
            <person name="Zhao Y."/>
            <person name="Chen C."/>
            <person name="Qin Q."/>
        </authorList>
    </citation>
    <scope>NUCLEOTIDE SEQUENCE [LARGE SCALE GENOMIC DNA]</scope>
    <source>
        <strain evidence="8 9">IOZ07</strain>
    </source>
</reference>
<feature type="compositionally biased region" description="Low complexity" evidence="7">
    <location>
        <begin position="34"/>
        <end position="44"/>
    </location>
</feature>
<dbReference type="GO" id="GO:0030687">
    <property type="term" value="C:preribosome, large subunit precursor"/>
    <property type="evidence" value="ECO:0007669"/>
    <property type="project" value="TreeGrafter"/>
</dbReference>
<evidence type="ECO:0000256" key="2">
    <source>
        <dbReference type="ARBA" id="ARBA00004496"/>
    </source>
</evidence>
<keyword evidence="4" id="KW-0963">Cytoplasm</keyword>
<dbReference type="GO" id="GO:0005737">
    <property type="term" value="C:cytoplasm"/>
    <property type="evidence" value="ECO:0007669"/>
    <property type="project" value="UniProtKB-SubCell"/>
</dbReference>
<evidence type="ECO:0008006" key="10">
    <source>
        <dbReference type="Google" id="ProtNLM"/>
    </source>
</evidence>
<dbReference type="PANTHER" id="PTHR28280:SF1">
    <property type="entry name" value="SHUTTLING PRE-60S FACTOR ECM1"/>
    <property type="match status" value="1"/>
</dbReference>
<keyword evidence="3" id="KW-0813">Transport</keyword>
<evidence type="ECO:0000256" key="3">
    <source>
        <dbReference type="ARBA" id="ARBA00022448"/>
    </source>
</evidence>
<dbReference type="InterPro" id="IPR053278">
    <property type="entry name" value="Pre-60S_factor_ECM1"/>
</dbReference>
<feature type="compositionally biased region" description="Basic residues" evidence="7">
    <location>
        <begin position="60"/>
        <end position="69"/>
    </location>
</feature>
<comment type="caution">
    <text evidence="8">The sequence shown here is derived from an EMBL/GenBank/DDBJ whole genome shotgun (WGS) entry which is preliminary data.</text>
</comment>
<keyword evidence="6" id="KW-0539">Nucleus</keyword>
<evidence type="ECO:0000256" key="6">
    <source>
        <dbReference type="ARBA" id="ARBA00023242"/>
    </source>
</evidence>
<dbReference type="PANTHER" id="PTHR28280">
    <property type="entry name" value="SHUTTLING PRE-60S FACTOR ECM1"/>
    <property type="match status" value="1"/>
</dbReference>
<evidence type="ECO:0000313" key="8">
    <source>
        <dbReference type="EMBL" id="KAF4506587.1"/>
    </source>
</evidence>
<feature type="region of interest" description="Disordered" evidence="7">
    <location>
        <begin position="169"/>
        <end position="192"/>
    </location>
</feature>
<protein>
    <recommendedName>
        <fullName evidence="10">Alb1-domain-containing protein</fullName>
    </recommendedName>
</protein>
<evidence type="ECO:0000256" key="1">
    <source>
        <dbReference type="ARBA" id="ARBA00004123"/>
    </source>
</evidence>
<name>A0A8H4PKY7_9HYPO</name>
<evidence type="ECO:0000256" key="4">
    <source>
        <dbReference type="ARBA" id="ARBA00022490"/>
    </source>
</evidence>
<dbReference type="GO" id="GO:0005730">
    <property type="term" value="C:nucleolus"/>
    <property type="evidence" value="ECO:0007669"/>
    <property type="project" value="TreeGrafter"/>
</dbReference>
<organism evidence="8 9">
    <name type="scientific">Ophiocordyceps sinensis</name>
    <dbReference type="NCBI Taxonomy" id="72228"/>
    <lineage>
        <taxon>Eukaryota</taxon>
        <taxon>Fungi</taxon>
        <taxon>Dikarya</taxon>
        <taxon>Ascomycota</taxon>
        <taxon>Pezizomycotina</taxon>
        <taxon>Sordariomycetes</taxon>
        <taxon>Hypocreomycetidae</taxon>
        <taxon>Hypocreales</taxon>
        <taxon>Ophiocordycipitaceae</taxon>
        <taxon>Ophiocordyceps</taxon>
    </lineage>
</organism>
<dbReference type="GO" id="GO:0000055">
    <property type="term" value="P:ribosomal large subunit export from nucleus"/>
    <property type="evidence" value="ECO:0007669"/>
    <property type="project" value="TreeGrafter"/>
</dbReference>
<dbReference type="InterPro" id="IPR022784">
    <property type="entry name" value="Ribosome_bgen_Alb1"/>
</dbReference>
<evidence type="ECO:0000313" key="9">
    <source>
        <dbReference type="Proteomes" id="UP000557566"/>
    </source>
</evidence>
<sequence>MAKTKSLSKHSRAARRATSPSINTDKSLKQVSRAPAEAATTAPATPRPSVLAAHRSAAIQKKKTSRPVRKAQMSARARRRHEKGLEMAEAVCERTANKVRRSAGRQRVVDARRKAWDDINKLAAADAANPFDALGGLDARGGDDGYEDVDTGDEGMDVVEGAVEGAVEHVSKNSTTPDPRQQLPDDDQDVIL</sequence>
<comment type="subcellular location">
    <subcellularLocation>
        <location evidence="2">Cytoplasm</location>
    </subcellularLocation>
    <subcellularLocation>
        <location evidence="1">Nucleus</location>
    </subcellularLocation>
</comment>
<proteinExistence type="predicted"/>
<feature type="region of interest" description="Disordered" evidence="7">
    <location>
        <begin position="1"/>
        <end position="87"/>
    </location>
</feature>
<dbReference type="Proteomes" id="UP000557566">
    <property type="component" value="Unassembled WGS sequence"/>
</dbReference>
<evidence type="ECO:0000256" key="7">
    <source>
        <dbReference type="SAM" id="MobiDB-lite"/>
    </source>
</evidence>
<dbReference type="EMBL" id="JAAVMX010000007">
    <property type="protein sequence ID" value="KAF4506587.1"/>
    <property type="molecule type" value="Genomic_DNA"/>
</dbReference>
<feature type="compositionally biased region" description="Basic residues" evidence="7">
    <location>
        <begin position="1"/>
        <end position="15"/>
    </location>
</feature>
<dbReference type="OrthoDB" id="5304887at2759"/>
<accession>A0A8H4PKY7</accession>
<gene>
    <name evidence="8" type="ORF">G6O67_006656</name>
</gene>
<keyword evidence="5" id="KW-0690">Ribosome biogenesis</keyword>
<dbReference type="Pfam" id="PF09135">
    <property type="entry name" value="Alb1"/>
    <property type="match status" value="1"/>
</dbReference>
<dbReference type="AlphaFoldDB" id="A0A8H4PKY7"/>
<evidence type="ECO:0000256" key="5">
    <source>
        <dbReference type="ARBA" id="ARBA00022517"/>
    </source>
</evidence>
<keyword evidence="9" id="KW-1185">Reference proteome</keyword>